<sequence length="47" mass="5342">MAKSIFPVVWEVPSILSEEKQQVNFEYWVAVLFGNVPGIITKLAICF</sequence>
<accession>A0A9E7CSK3</accession>
<dbReference type="AlphaFoldDB" id="A0A9E7CSK3"/>
<evidence type="ECO:0000313" key="1">
    <source>
        <dbReference type="EMBL" id="UOB16421.1"/>
    </source>
</evidence>
<dbReference type="KEGG" id="fbm:MQE35_11810"/>
<dbReference type="Proteomes" id="UP000831290">
    <property type="component" value="Chromosome"/>
</dbReference>
<reference evidence="1" key="1">
    <citation type="submission" date="2022-03" db="EMBL/GenBank/DDBJ databases">
        <title>Description of Abyssus ytuae gen. nov., sp. nov., a novel member of the family Flavobacteriaceae isolated from the sediment of Mariana Trench.</title>
        <authorList>
            <person name="Zhang J."/>
            <person name="Xu X."/>
        </authorList>
    </citation>
    <scope>NUCLEOTIDE SEQUENCE</scope>
    <source>
        <strain evidence="1">MT3330</strain>
    </source>
</reference>
<organism evidence="1 2">
    <name type="scientific">Abyssalbus ytuae</name>
    <dbReference type="NCBI Taxonomy" id="2926907"/>
    <lineage>
        <taxon>Bacteria</taxon>
        <taxon>Pseudomonadati</taxon>
        <taxon>Bacteroidota</taxon>
        <taxon>Flavobacteriia</taxon>
        <taxon>Flavobacteriales</taxon>
        <taxon>Flavobacteriaceae</taxon>
        <taxon>Abyssalbus</taxon>
    </lineage>
</organism>
<dbReference type="RefSeq" id="WP_255841602.1">
    <property type="nucleotide sequence ID" value="NZ_CP094358.1"/>
</dbReference>
<protein>
    <submittedName>
        <fullName evidence="1">Uncharacterized protein</fullName>
    </submittedName>
</protein>
<proteinExistence type="predicted"/>
<dbReference type="EMBL" id="CP094358">
    <property type="protein sequence ID" value="UOB16421.1"/>
    <property type="molecule type" value="Genomic_DNA"/>
</dbReference>
<evidence type="ECO:0000313" key="2">
    <source>
        <dbReference type="Proteomes" id="UP000831290"/>
    </source>
</evidence>
<keyword evidence="2" id="KW-1185">Reference proteome</keyword>
<gene>
    <name evidence="1" type="ORF">MQE35_11810</name>
</gene>
<name>A0A9E7CSK3_9FLAO</name>